<gene>
    <name evidence="12" type="ORF">KFK09_000785</name>
</gene>
<keyword evidence="4 10" id="KW-0812">Transmembrane</keyword>
<organism evidence="12 13">
    <name type="scientific">Dendrobium nobile</name>
    <name type="common">Orchid</name>
    <dbReference type="NCBI Taxonomy" id="94219"/>
    <lineage>
        <taxon>Eukaryota</taxon>
        <taxon>Viridiplantae</taxon>
        <taxon>Streptophyta</taxon>
        <taxon>Embryophyta</taxon>
        <taxon>Tracheophyta</taxon>
        <taxon>Spermatophyta</taxon>
        <taxon>Magnoliopsida</taxon>
        <taxon>Liliopsida</taxon>
        <taxon>Asparagales</taxon>
        <taxon>Orchidaceae</taxon>
        <taxon>Epidendroideae</taxon>
        <taxon>Malaxideae</taxon>
        <taxon>Dendrobiinae</taxon>
        <taxon>Dendrobium</taxon>
    </lineage>
</organism>
<evidence type="ECO:0000313" key="12">
    <source>
        <dbReference type="EMBL" id="KAI0531232.1"/>
    </source>
</evidence>
<dbReference type="InterPro" id="IPR046956">
    <property type="entry name" value="RLP23-like"/>
</dbReference>
<sequence>MELFRINSLIFLQLLLLSFCLVFEFFSINCNALGQCLLIESSMLLQLKRGFTSGDLDTWNLSTNCCIWEGVTCDETSGRVIGLNLRAQSIGGMIDPSLFNLTSLRTLDFSFNQFHGISIPNYGWDRLANLSSLKLSDAGFVGKIPVGIFRMMKLTFLDLSSFDDEFGGLSLTSKPIFLRNMSSLRDLYLDHVDLSSYHNEWCGALSNFTPALEVLRMSYCSLSRATCSSLSMLPHLYSVDITGNNLDSNLFYSFVNLTSLSSLFAPENQLKECFNNFKSMMIDEIDIVQDITVLTLNREYYLGFLTIMNKGQQMTISKSWKIIMSIDFSNNLFEGEIPITIGQLTSLQVLNISHNYLTGTIIPQLGNLKQLESLDLSMNSLSGKIPQELASLCFLEYLNLSYNKLVGNIPVGGQFSTFTNTSFEGNNGLCLLPCNKSVPRLKNNTTSLDLGNRAPKNRSYMIILGILFGVGFGGSMAIVVVFDVMCCDRSRRRGIRRPIDG</sequence>
<evidence type="ECO:0000256" key="10">
    <source>
        <dbReference type="SAM" id="Phobius"/>
    </source>
</evidence>
<evidence type="ECO:0000256" key="4">
    <source>
        <dbReference type="ARBA" id="ARBA00022692"/>
    </source>
</evidence>
<accession>A0A8T3CCU3</accession>
<evidence type="ECO:0000256" key="9">
    <source>
        <dbReference type="ARBA" id="ARBA00023180"/>
    </source>
</evidence>
<dbReference type="SUPFAM" id="SSF52058">
    <property type="entry name" value="L domain-like"/>
    <property type="match status" value="1"/>
</dbReference>
<comment type="caution">
    <text evidence="12">The sequence shown here is derived from an EMBL/GenBank/DDBJ whole genome shotgun (WGS) entry which is preliminary data.</text>
</comment>
<reference evidence="12" key="1">
    <citation type="journal article" date="2022" name="Front. Genet.">
        <title>Chromosome-Scale Assembly of the Dendrobium nobile Genome Provides Insights Into the Molecular Mechanism of the Biosynthesis of the Medicinal Active Ingredient of Dendrobium.</title>
        <authorList>
            <person name="Xu Q."/>
            <person name="Niu S.-C."/>
            <person name="Li K.-L."/>
            <person name="Zheng P.-J."/>
            <person name="Zhang X.-J."/>
            <person name="Jia Y."/>
            <person name="Liu Y."/>
            <person name="Niu Y.-X."/>
            <person name="Yu L.-H."/>
            <person name="Chen D.-F."/>
            <person name="Zhang G.-Q."/>
        </authorList>
    </citation>
    <scope>NUCLEOTIDE SEQUENCE</scope>
    <source>
        <tissue evidence="12">Leaf</tissue>
    </source>
</reference>
<keyword evidence="7 10" id="KW-1133">Transmembrane helix</keyword>
<keyword evidence="5" id="KW-0732">Signal</keyword>
<evidence type="ECO:0000256" key="3">
    <source>
        <dbReference type="ARBA" id="ARBA00022614"/>
    </source>
</evidence>
<dbReference type="PANTHER" id="PTHR48063">
    <property type="entry name" value="LRR RECEPTOR-LIKE KINASE"/>
    <property type="match status" value="1"/>
</dbReference>
<evidence type="ECO:0000256" key="2">
    <source>
        <dbReference type="ARBA" id="ARBA00009592"/>
    </source>
</evidence>
<dbReference type="InterPro" id="IPR032675">
    <property type="entry name" value="LRR_dom_sf"/>
</dbReference>
<name>A0A8T3CCU3_DENNO</name>
<feature type="domain" description="Leucine-rich repeat-containing N-terminal plant-type" evidence="11">
    <location>
        <begin position="42"/>
        <end position="74"/>
    </location>
</feature>
<feature type="transmembrane region" description="Helical" evidence="10">
    <location>
        <begin position="460"/>
        <end position="487"/>
    </location>
</feature>
<keyword evidence="3" id="KW-0433">Leucine-rich repeat</keyword>
<dbReference type="EMBL" id="JAGYWB010000001">
    <property type="protein sequence ID" value="KAI0531232.1"/>
    <property type="molecule type" value="Genomic_DNA"/>
</dbReference>
<evidence type="ECO:0000313" key="13">
    <source>
        <dbReference type="Proteomes" id="UP000829196"/>
    </source>
</evidence>
<dbReference type="Gene3D" id="3.80.10.10">
    <property type="entry name" value="Ribonuclease Inhibitor"/>
    <property type="match status" value="3"/>
</dbReference>
<proteinExistence type="inferred from homology"/>
<evidence type="ECO:0000256" key="1">
    <source>
        <dbReference type="ARBA" id="ARBA00004479"/>
    </source>
</evidence>
<dbReference type="OrthoDB" id="696771at2759"/>
<keyword evidence="8 10" id="KW-0472">Membrane</keyword>
<evidence type="ECO:0000256" key="5">
    <source>
        <dbReference type="ARBA" id="ARBA00022729"/>
    </source>
</evidence>
<dbReference type="Gene3D" id="3.30.1490.310">
    <property type="match status" value="1"/>
</dbReference>
<keyword evidence="13" id="KW-1185">Reference proteome</keyword>
<evidence type="ECO:0000259" key="11">
    <source>
        <dbReference type="Pfam" id="PF08263"/>
    </source>
</evidence>
<dbReference type="Pfam" id="PF00560">
    <property type="entry name" value="LRR_1"/>
    <property type="match status" value="3"/>
</dbReference>
<dbReference type="InterPro" id="IPR001611">
    <property type="entry name" value="Leu-rich_rpt"/>
</dbReference>
<dbReference type="Proteomes" id="UP000829196">
    <property type="component" value="Unassembled WGS sequence"/>
</dbReference>
<protein>
    <recommendedName>
        <fullName evidence="11">Leucine-rich repeat-containing N-terminal plant-type domain-containing protein</fullName>
    </recommendedName>
</protein>
<dbReference type="Pfam" id="PF08263">
    <property type="entry name" value="LRRNT_2"/>
    <property type="match status" value="1"/>
</dbReference>
<evidence type="ECO:0000256" key="6">
    <source>
        <dbReference type="ARBA" id="ARBA00022737"/>
    </source>
</evidence>
<dbReference type="InterPro" id="IPR013210">
    <property type="entry name" value="LRR_N_plant-typ"/>
</dbReference>
<dbReference type="SMR" id="A0A8T3CCU3"/>
<keyword evidence="9" id="KW-0325">Glycoprotein</keyword>
<comment type="similarity">
    <text evidence="2">Belongs to the RLP family.</text>
</comment>
<dbReference type="PRINTS" id="PR00019">
    <property type="entry name" value="LEURICHRPT"/>
</dbReference>
<dbReference type="PANTHER" id="PTHR48063:SF112">
    <property type="entry name" value="RECEPTOR LIKE PROTEIN 30-LIKE"/>
    <property type="match status" value="1"/>
</dbReference>
<comment type="subcellular location">
    <subcellularLocation>
        <location evidence="1">Membrane</location>
        <topology evidence="1">Single-pass type I membrane protein</topology>
    </subcellularLocation>
</comment>
<dbReference type="AlphaFoldDB" id="A0A8T3CCU3"/>
<dbReference type="FunFam" id="3.80.10.10:FF:000111">
    <property type="entry name" value="LRR receptor-like serine/threonine-protein kinase ERECTA"/>
    <property type="match status" value="1"/>
</dbReference>
<dbReference type="GO" id="GO:0016020">
    <property type="term" value="C:membrane"/>
    <property type="evidence" value="ECO:0007669"/>
    <property type="project" value="UniProtKB-SubCell"/>
</dbReference>
<evidence type="ECO:0000256" key="8">
    <source>
        <dbReference type="ARBA" id="ARBA00023136"/>
    </source>
</evidence>
<keyword evidence="6" id="KW-0677">Repeat</keyword>
<evidence type="ECO:0000256" key="7">
    <source>
        <dbReference type="ARBA" id="ARBA00022989"/>
    </source>
</evidence>